<keyword evidence="6 8" id="KW-1133">Transmembrane helix</keyword>
<keyword evidence="7 8" id="KW-0472">Membrane</keyword>
<feature type="transmembrane region" description="Helical" evidence="8">
    <location>
        <begin position="130"/>
        <end position="151"/>
    </location>
</feature>
<keyword evidence="11" id="KW-1185">Reference proteome</keyword>
<evidence type="ECO:0000256" key="6">
    <source>
        <dbReference type="ARBA" id="ARBA00022989"/>
    </source>
</evidence>
<keyword evidence="4 10" id="KW-0762">Sugar transport</keyword>
<gene>
    <name evidence="10" type="ORF">ACFSX4_10600</name>
</gene>
<dbReference type="Pfam" id="PF13303">
    <property type="entry name" value="PTS_EIIC_2"/>
    <property type="match status" value="1"/>
</dbReference>
<feature type="transmembrane region" description="Helical" evidence="8">
    <location>
        <begin position="67"/>
        <end position="86"/>
    </location>
</feature>
<keyword evidence="5 8" id="KW-0812">Transmembrane</keyword>
<dbReference type="PANTHER" id="PTHR40063:SF1">
    <property type="entry name" value="MEMBRANE PROTEIN"/>
    <property type="match status" value="1"/>
</dbReference>
<evidence type="ECO:0000256" key="8">
    <source>
        <dbReference type="SAM" id="Phobius"/>
    </source>
</evidence>
<sequence>MEQLLSIILLLVILVIFTLFTYYAPYGSDVMGALATAAIATFLVEALQRYVIGDIFNIPFLQETGTVAGELSGVIVAFLVALAMNVRPQNAAILAVSFAGIGLIPGMFSAYLIAFIIIFIEKRVKNGLDFIFIILLCVPLARLLGVLITPLVDGSLLQIGELIQAATLTSPLIMGLLLGGIITVVGTSPLSSMALTAMLGLTGVPMAVAALSAFASSFMNATLFHRLKIGQLKSVVSIAIEPLSKANLVSANPIPMYTTNFVGGGLAGMIIALSGMVNDAPGTAAPVPGLLVMFGYNPAGQILMYAAICALVCLAVGIIGSIVFRNFPVYNSEVLNQKEKYEN</sequence>
<dbReference type="Proteomes" id="UP001597519">
    <property type="component" value="Unassembled WGS sequence"/>
</dbReference>
<evidence type="ECO:0000256" key="3">
    <source>
        <dbReference type="ARBA" id="ARBA00022475"/>
    </source>
</evidence>
<protein>
    <submittedName>
        <fullName evidence="10">PTS sugar transporter subunit IIC</fullName>
    </submittedName>
</protein>
<evidence type="ECO:0000259" key="9">
    <source>
        <dbReference type="Pfam" id="PF13303"/>
    </source>
</evidence>
<evidence type="ECO:0000256" key="2">
    <source>
        <dbReference type="ARBA" id="ARBA00022448"/>
    </source>
</evidence>
<feature type="transmembrane region" description="Helical" evidence="8">
    <location>
        <begin position="92"/>
        <end position="118"/>
    </location>
</feature>
<evidence type="ECO:0000256" key="7">
    <source>
        <dbReference type="ARBA" id="ARBA00023136"/>
    </source>
</evidence>
<accession>A0ABW5WVS5</accession>
<feature type="domain" description="Phosphotransferase system EIIC" evidence="9">
    <location>
        <begin position="29"/>
        <end position="335"/>
    </location>
</feature>
<keyword evidence="2" id="KW-0813">Transport</keyword>
<proteinExistence type="predicted"/>
<evidence type="ECO:0000256" key="1">
    <source>
        <dbReference type="ARBA" id="ARBA00004651"/>
    </source>
</evidence>
<feature type="transmembrane region" description="Helical" evidence="8">
    <location>
        <begin position="302"/>
        <end position="324"/>
    </location>
</feature>
<feature type="transmembrane region" description="Helical" evidence="8">
    <location>
        <begin position="163"/>
        <end position="185"/>
    </location>
</feature>
<name>A0ABW5WVS5_9STAP</name>
<evidence type="ECO:0000313" key="11">
    <source>
        <dbReference type="Proteomes" id="UP001597519"/>
    </source>
</evidence>
<evidence type="ECO:0000256" key="5">
    <source>
        <dbReference type="ARBA" id="ARBA00022692"/>
    </source>
</evidence>
<keyword evidence="3" id="KW-1003">Cell membrane</keyword>
<dbReference type="RefSeq" id="WP_377775379.1">
    <property type="nucleotide sequence ID" value="NZ_JBHUOQ010000004.1"/>
</dbReference>
<dbReference type="EMBL" id="JBHUOQ010000004">
    <property type="protein sequence ID" value="MFD2830911.1"/>
    <property type="molecule type" value="Genomic_DNA"/>
</dbReference>
<comment type="caution">
    <text evidence="10">The sequence shown here is derived from an EMBL/GenBank/DDBJ whole genome shotgun (WGS) entry which is preliminary data.</text>
</comment>
<comment type="subcellular location">
    <subcellularLocation>
        <location evidence="1">Cell membrane</location>
        <topology evidence="1">Multi-pass membrane protein</topology>
    </subcellularLocation>
</comment>
<feature type="transmembrane region" description="Helical" evidence="8">
    <location>
        <begin position="197"/>
        <end position="218"/>
    </location>
</feature>
<evidence type="ECO:0000313" key="10">
    <source>
        <dbReference type="EMBL" id="MFD2830911.1"/>
    </source>
</evidence>
<dbReference type="PANTHER" id="PTHR40063">
    <property type="entry name" value="MEMBRANE PROTEIN-RELATED"/>
    <property type="match status" value="1"/>
</dbReference>
<organism evidence="10 11">
    <name type="scientific">Corticicoccus populi</name>
    <dbReference type="NCBI Taxonomy" id="1812821"/>
    <lineage>
        <taxon>Bacteria</taxon>
        <taxon>Bacillati</taxon>
        <taxon>Bacillota</taxon>
        <taxon>Bacilli</taxon>
        <taxon>Bacillales</taxon>
        <taxon>Staphylococcaceae</taxon>
        <taxon>Corticicoccus</taxon>
    </lineage>
</organism>
<reference evidence="11" key="1">
    <citation type="journal article" date="2019" name="Int. J. Syst. Evol. Microbiol.">
        <title>The Global Catalogue of Microorganisms (GCM) 10K type strain sequencing project: providing services to taxonomists for standard genome sequencing and annotation.</title>
        <authorList>
            <consortium name="The Broad Institute Genomics Platform"/>
            <consortium name="The Broad Institute Genome Sequencing Center for Infectious Disease"/>
            <person name="Wu L."/>
            <person name="Ma J."/>
        </authorList>
    </citation>
    <scope>NUCLEOTIDE SEQUENCE [LARGE SCALE GENOMIC DNA]</scope>
    <source>
        <strain evidence="11">KCTC 33575</strain>
    </source>
</reference>
<dbReference type="InterPro" id="IPR003352">
    <property type="entry name" value="PTS_EIIC"/>
</dbReference>
<feature type="transmembrane region" description="Helical" evidence="8">
    <location>
        <begin position="7"/>
        <end position="24"/>
    </location>
</feature>
<evidence type="ECO:0000256" key="4">
    <source>
        <dbReference type="ARBA" id="ARBA00022597"/>
    </source>
</evidence>
<feature type="transmembrane region" description="Helical" evidence="8">
    <location>
        <begin position="30"/>
        <end position="47"/>
    </location>
</feature>